<keyword evidence="3 4" id="KW-0732">Signal</keyword>
<dbReference type="InterPro" id="IPR039424">
    <property type="entry name" value="SBP_5"/>
</dbReference>
<feature type="chain" id="PRO_5047233330" evidence="4">
    <location>
        <begin position="25"/>
        <end position="546"/>
    </location>
</feature>
<evidence type="ECO:0000259" key="5">
    <source>
        <dbReference type="Pfam" id="PF00496"/>
    </source>
</evidence>
<dbReference type="PIRSF" id="PIRSF002741">
    <property type="entry name" value="MppA"/>
    <property type="match status" value="1"/>
</dbReference>
<dbReference type="InterPro" id="IPR030678">
    <property type="entry name" value="Peptide/Ni-bd"/>
</dbReference>
<evidence type="ECO:0000256" key="3">
    <source>
        <dbReference type="ARBA" id="ARBA00022729"/>
    </source>
</evidence>
<dbReference type="InterPro" id="IPR000914">
    <property type="entry name" value="SBP_5_dom"/>
</dbReference>
<sequence length="546" mass="60671">MKWKGKFKTSVLMTCILSVLALSACGGGAPEATQGSAGEAAKPSTGSKVINIGITNAPLMFNPIDQTDNTSIIITSILFQPLMELDENLKFVPMLADSIETKDNQLFTVKLNAKAKWTDGQPVTADDVIFTVKLIANPKFATALASRFAMLEGFDDKGKLAEGGADVAGMKKIDDHTIEFRTKTPVDPNLFLESFGKNLKSLPAHVLKDADPEKLPQNPFFQKPDVINGPFKFVSYAKDQYVELEANKDYFKGAPKFDKLNFKIMPSANLVAQLQSGEIDMNFPGIGNIAVQDFEKVKNMSNIKTISGKPFNYQNMYMNNAVIPDPKVRQAIVYAMNRDMMVTNLLKGEGEIMDVQYTPIHPYYNKNLKPYPYDPEKAKQLLKEANWDSNKTLNFVVPSGNKTREQTADIIVDNLKAVGIKAQVQKVDVATTVQKLRKKDYDLALLGLIFILDPDLTSTFATGNLNNFSGYSNQEMDDLLVQGTKETNPDKRHAIYDKVQELLVRDVPQIALYADYRLKAVAKRVKVGEPKELGAFINVNEWEVAN</sequence>
<dbReference type="PANTHER" id="PTHR30290:SF9">
    <property type="entry name" value="OLIGOPEPTIDE-BINDING PROTEIN APPA"/>
    <property type="match status" value="1"/>
</dbReference>
<feature type="domain" description="Solute-binding protein family 5" evidence="5">
    <location>
        <begin position="90"/>
        <end position="455"/>
    </location>
</feature>
<dbReference type="EMBL" id="CP027059">
    <property type="protein sequence ID" value="UQZ85155.1"/>
    <property type="molecule type" value="Genomic_DNA"/>
</dbReference>
<keyword evidence="7" id="KW-1185">Reference proteome</keyword>
<dbReference type="Proteomes" id="UP001057134">
    <property type="component" value="Chromosome"/>
</dbReference>
<evidence type="ECO:0000256" key="1">
    <source>
        <dbReference type="ARBA" id="ARBA00005695"/>
    </source>
</evidence>
<comment type="similarity">
    <text evidence="1">Belongs to the bacterial solute-binding protein 5 family.</text>
</comment>
<dbReference type="Gene3D" id="3.40.190.10">
    <property type="entry name" value="Periplasmic binding protein-like II"/>
    <property type="match status" value="1"/>
</dbReference>
<organism evidence="6 7">
    <name type="scientific">Paenibacillus konkukensis</name>
    <dbReference type="NCBI Taxonomy" id="2020716"/>
    <lineage>
        <taxon>Bacteria</taxon>
        <taxon>Bacillati</taxon>
        <taxon>Bacillota</taxon>
        <taxon>Bacilli</taxon>
        <taxon>Bacillales</taxon>
        <taxon>Paenibacillaceae</taxon>
        <taxon>Paenibacillus</taxon>
    </lineage>
</organism>
<feature type="signal peptide" evidence="4">
    <location>
        <begin position="1"/>
        <end position="24"/>
    </location>
</feature>
<dbReference type="PROSITE" id="PS51257">
    <property type="entry name" value="PROKAR_LIPOPROTEIN"/>
    <property type="match status" value="1"/>
</dbReference>
<name>A0ABY4RSG3_9BACL</name>
<dbReference type="RefSeq" id="WP_249860824.1">
    <property type="nucleotide sequence ID" value="NZ_CP027059.1"/>
</dbReference>
<reference evidence="6" key="1">
    <citation type="submission" date="2018-02" db="EMBL/GenBank/DDBJ databases">
        <authorList>
            <person name="Kim S.-K."/>
            <person name="Jung H.-I."/>
            <person name="Lee S.-W."/>
        </authorList>
    </citation>
    <scope>NUCLEOTIDE SEQUENCE</scope>
    <source>
        <strain evidence="6">SK3146</strain>
    </source>
</reference>
<evidence type="ECO:0000313" key="7">
    <source>
        <dbReference type="Proteomes" id="UP001057134"/>
    </source>
</evidence>
<evidence type="ECO:0000256" key="4">
    <source>
        <dbReference type="SAM" id="SignalP"/>
    </source>
</evidence>
<proteinExistence type="inferred from homology"/>
<evidence type="ECO:0000256" key="2">
    <source>
        <dbReference type="ARBA" id="ARBA00022448"/>
    </source>
</evidence>
<protein>
    <submittedName>
        <fullName evidence="6">Oligopeptide-binding protein AppA</fullName>
    </submittedName>
</protein>
<reference evidence="6" key="2">
    <citation type="journal article" date="2021" name="J Anim Sci Technol">
        <title>Complete genome sequence of Paenibacillus konkukensis sp. nov. SK3146 as a potential probiotic strain.</title>
        <authorList>
            <person name="Jung H.I."/>
            <person name="Park S."/>
            <person name="Niu K.M."/>
            <person name="Lee S.W."/>
            <person name="Kothari D."/>
            <person name="Yi K.J."/>
            <person name="Kim S.K."/>
        </authorList>
    </citation>
    <scope>NUCLEOTIDE SEQUENCE</scope>
    <source>
        <strain evidence="6">SK3146</strain>
    </source>
</reference>
<dbReference type="PANTHER" id="PTHR30290">
    <property type="entry name" value="PERIPLASMIC BINDING COMPONENT OF ABC TRANSPORTER"/>
    <property type="match status" value="1"/>
</dbReference>
<gene>
    <name evidence="6" type="primary">appA_3</name>
    <name evidence="6" type="ORF">SK3146_04438</name>
</gene>
<dbReference type="Gene3D" id="3.10.105.10">
    <property type="entry name" value="Dipeptide-binding Protein, Domain 3"/>
    <property type="match status" value="1"/>
</dbReference>
<dbReference type="Pfam" id="PF00496">
    <property type="entry name" value="SBP_bac_5"/>
    <property type="match status" value="1"/>
</dbReference>
<dbReference type="SUPFAM" id="SSF53850">
    <property type="entry name" value="Periplasmic binding protein-like II"/>
    <property type="match status" value="1"/>
</dbReference>
<keyword evidence="2" id="KW-0813">Transport</keyword>
<accession>A0ABY4RSG3</accession>
<dbReference type="Gene3D" id="3.90.76.10">
    <property type="entry name" value="Dipeptide-binding Protein, Domain 1"/>
    <property type="match status" value="1"/>
</dbReference>
<evidence type="ECO:0000313" key="6">
    <source>
        <dbReference type="EMBL" id="UQZ85155.1"/>
    </source>
</evidence>